<evidence type="ECO:0000256" key="3">
    <source>
        <dbReference type="PROSITE-ProRule" id="PRU00339"/>
    </source>
</evidence>
<dbReference type="InterPro" id="IPR011990">
    <property type="entry name" value="TPR-like_helical_dom_sf"/>
</dbReference>
<feature type="repeat" description="TPR" evidence="3">
    <location>
        <begin position="178"/>
        <end position="211"/>
    </location>
</feature>
<dbReference type="SMART" id="SM00028">
    <property type="entry name" value="TPR"/>
    <property type="match status" value="6"/>
</dbReference>
<dbReference type="RefSeq" id="WP_114812653.1">
    <property type="nucleotide sequence ID" value="NZ_CP139965.1"/>
</dbReference>
<accession>A0ABZ0WKD4</accession>
<dbReference type="Gene3D" id="1.25.40.10">
    <property type="entry name" value="Tetratricopeptide repeat domain"/>
    <property type="match status" value="2"/>
</dbReference>
<protein>
    <submittedName>
        <fullName evidence="4">Tetratricopeptide repeat protein</fullName>
    </submittedName>
</protein>
<dbReference type="Proteomes" id="UP001325479">
    <property type="component" value="Chromosome"/>
</dbReference>
<dbReference type="EMBL" id="CP139965">
    <property type="protein sequence ID" value="WQD77809.1"/>
    <property type="molecule type" value="Genomic_DNA"/>
</dbReference>
<proteinExistence type="predicted"/>
<feature type="repeat" description="TPR" evidence="3">
    <location>
        <begin position="144"/>
        <end position="177"/>
    </location>
</feature>
<sequence>MTLNIAATLDAAHQHFVAGRLDEARRLLEEAVAQAPDHGEALEGLAHVAARQGDYARAADCATRLLQSRAEGAVSHEQYFWAAQLCQLAQRHGEAIDLFERCLARAPDHPAVLHGLAMSLVQNGEHERALATLDRLSARHPQLHEAHYNRGKLLGTLGRYDDEMAAYRRAIAIKPNFTPAYVNLGVALRDLHRFDEALAQFRQALAIDPNDVGARTNRAQTNLLLGEFEHGWREYEWRWRDGTATHGFPDATLWKGPKAQPPAGRTLFVHHEQGLGDTLQFVRYVDLLAEAGARVVMRVQDALLPLLRDYPGTVGVIGEHDPVPAFDWHCPLLSLPFAFGTRAAGIPAKVPYLTADAARLAQWHDVMAAAGKRPRVGIAWSGSRTHVNDVNRSMRVAQLAPLFDAPMCFVSLQKDVRDEDRAHLAETPALLDVSHRLDTYADTAALVAQLDLVISVDTSVAHLAGALGKPVWIALPFTPDWRWQLGRTDSPWYGQARLFRQPVRGDWASVVANLRNALDGFAPVSTPREA</sequence>
<dbReference type="PANTHER" id="PTHR44858:SF1">
    <property type="entry name" value="UDP-N-ACETYLGLUCOSAMINE--PEPTIDE N-ACETYLGLUCOSAMINYLTRANSFERASE SPINDLY-RELATED"/>
    <property type="match status" value="1"/>
</dbReference>
<dbReference type="Gene3D" id="3.40.50.2000">
    <property type="entry name" value="Glycogen Phosphorylase B"/>
    <property type="match status" value="1"/>
</dbReference>
<dbReference type="Pfam" id="PF00515">
    <property type="entry name" value="TPR_1"/>
    <property type="match status" value="1"/>
</dbReference>
<evidence type="ECO:0000313" key="4">
    <source>
        <dbReference type="EMBL" id="WQD77809.1"/>
    </source>
</evidence>
<dbReference type="PROSITE" id="PS50293">
    <property type="entry name" value="TPR_REGION"/>
    <property type="match status" value="1"/>
</dbReference>
<evidence type="ECO:0000313" key="5">
    <source>
        <dbReference type="Proteomes" id="UP001325479"/>
    </source>
</evidence>
<dbReference type="PANTHER" id="PTHR44858">
    <property type="entry name" value="TETRATRICOPEPTIDE REPEAT PROTEIN 6"/>
    <property type="match status" value="1"/>
</dbReference>
<dbReference type="Pfam" id="PF13432">
    <property type="entry name" value="TPR_16"/>
    <property type="match status" value="1"/>
</dbReference>
<keyword evidence="2 3" id="KW-0802">TPR repeat</keyword>
<organism evidence="4 5">
    <name type="scientific">Paraburkholderia kururiensis</name>
    <dbReference type="NCBI Taxonomy" id="984307"/>
    <lineage>
        <taxon>Bacteria</taxon>
        <taxon>Pseudomonadati</taxon>
        <taxon>Pseudomonadota</taxon>
        <taxon>Betaproteobacteria</taxon>
        <taxon>Burkholderiales</taxon>
        <taxon>Burkholderiaceae</taxon>
        <taxon>Paraburkholderia</taxon>
    </lineage>
</organism>
<evidence type="ECO:0000256" key="2">
    <source>
        <dbReference type="ARBA" id="ARBA00022803"/>
    </source>
</evidence>
<dbReference type="SUPFAM" id="SSF53756">
    <property type="entry name" value="UDP-Glycosyltransferase/glycogen phosphorylase"/>
    <property type="match status" value="1"/>
</dbReference>
<dbReference type="InterPro" id="IPR019734">
    <property type="entry name" value="TPR_rpt"/>
</dbReference>
<dbReference type="InterPro" id="IPR050498">
    <property type="entry name" value="Ycf3"/>
</dbReference>
<dbReference type="PROSITE" id="PS50005">
    <property type="entry name" value="TPR"/>
    <property type="match status" value="2"/>
</dbReference>
<keyword evidence="5" id="KW-1185">Reference proteome</keyword>
<dbReference type="Pfam" id="PF13181">
    <property type="entry name" value="TPR_8"/>
    <property type="match status" value="1"/>
</dbReference>
<keyword evidence="1" id="KW-0677">Repeat</keyword>
<name>A0ABZ0WKD4_9BURK</name>
<reference evidence="4 5" key="1">
    <citation type="submission" date="2023-12" db="EMBL/GenBank/DDBJ databases">
        <title>Genome sequencing and assembly of bacterial species from a model synthetic community.</title>
        <authorList>
            <person name="Hogle S.L."/>
        </authorList>
    </citation>
    <scope>NUCLEOTIDE SEQUENCE [LARGE SCALE GENOMIC DNA]</scope>
    <source>
        <strain evidence="4 5">HAMBI 2494</strain>
    </source>
</reference>
<dbReference type="Pfam" id="PF14559">
    <property type="entry name" value="TPR_19"/>
    <property type="match status" value="1"/>
</dbReference>
<evidence type="ECO:0000256" key="1">
    <source>
        <dbReference type="ARBA" id="ARBA00022737"/>
    </source>
</evidence>
<dbReference type="SUPFAM" id="SSF48452">
    <property type="entry name" value="TPR-like"/>
    <property type="match status" value="1"/>
</dbReference>
<gene>
    <name evidence="4" type="ORF">U0042_27880</name>
</gene>